<feature type="domain" description="Insertion element IS402-like" evidence="2">
    <location>
        <begin position="7"/>
        <end position="77"/>
    </location>
</feature>
<evidence type="ECO:0000259" key="2">
    <source>
        <dbReference type="Pfam" id="PF13340"/>
    </source>
</evidence>
<evidence type="ECO:0000313" key="4">
    <source>
        <dbReference type="Proteomes" id="UP001595583"/>
    </source>
</evidence>
<organism evidence="3 4">
    <name type="scientific">Aquamicrobium soli</name>
    <dbReference type="NCBI Taxonomy" id="1811518"/>
    <lineage>
        <taxon>Bacteria</taxon>
        <taxon>Pseudomonadati</taxon>
        <taxon>Pseudomonadota</taxon>
        <taxon>Alphaproteobacteria</taxon>
        <taxon>Hyphomicrobiales</taxon>
        <taxon>Phyllobacteriaceae</taxon>
        <taxon>Aquamicrobium</taxon>
    </lineage>
</organism>
<accession>A0ABV7KEE6</accession>
<dbReference type="RefSeq" id="WP_378224096.1">
    <property type="nucleotide sequence ID" value="NZ_JBHRTK010000026.1"/>
</dbReference>
<dbReference type="InterPro" id="IPR025161">
    <property type="entry name" value="IS402-like_dom"/>
</dbReference>
<dbReference type="EMBL" id="JBHRTK010000026">
    <property type="protein sequence ID" value="MFC3208580.1"/>
    <property type="molecule type" value="Genomic_DNA"/>
</dbReference>
<dbReference type="InterPro" id="IPR002559">
    <property type="entry name" value="Transposase_11"/>
</dbReference>
<keyword evidence="4" id="KW-1185">Reference proteome</keyword>
<sequence length="251" mass="28448">MGDLFLLSERQMARISPFFPLSHGVLRVDDRRVVSGIVYVIRNGLQWKDAPTGYGPHKTLYNRFIRWSRLGVFDRIFAGLAGEGPKPERIMIDATHLRARRTAASLLKKGMFPRRIGRTKGGLNSKLHTVCDGDGRPIILLLSEGQMSDHKGARLILAALQPASHLIADRGYDSTWFRQELEARGIEPCIPSSRSRKVPYACDTALYRQRHKVENLFAKLKDWRRIATRYDGCAHTFFSAICIAAAVIFWL</sequence>
<proteinExistence type="predicted"/>
<reference evidence="4" key="1">
    <citation type="journal article" date="2019" name="Int. J. Syst. Evol. Microbiol.">
        <title>The Global Catalogue of Microorganisms (GCM) 10K type strain sequencing project: providing services to taxonomists for standard genome sequencing and annotation.</title>
        <authorList>
            <consortium name="The Broad Institute Genomics Platform"/>
            <consortium name="The Broad Institute Genome Sequencing Center for Infectious Disease"/>
            <person name="Wu L."/>
            <person name="Ma J."/>
        </authorList>
    </citation>
    <scope>NUCLEOTIDE SEQUENCE [LARGE SCALE GENOMIC DNA]</scope>
    <source>
        <strain evidence="4">KCTC 52165</strain>
    </source>
</reference>
<protein>
    <submittedName>
        <fullName evidence="3">IS5 family transposase</fullName>
    </submittedName>
</protein>
<evidence type="ECO:0000313" key="3">
    <source>
        <dbReference type="EMBL" id="MFC3208580.1"/>
    </source>
</evidence>
<comment type="caution">
    <text evidence="3">The sequence shown here is derived from an EMBL/GenBank/DDBJ whole genome shotgun (WGS) entry which is preliminary data.</text>
</comment>
<dbReference type="Pfam" id="PF13340">
    <property type="entry name" value="DUF4096"/>
    <property type="match status" value="1"/>
</dbReference>
<dbReference type="PANTHER" id="PTHR30007:SF1">
    <property type="entry name" value="BLR1914 PROTEIN"/>
    <property type="match status" value="1"/>
</dbReference>
<gene>
    <name evidence="3" type="ORF">ACFOHJ_20370</name>
</gene>
<dbReference type="Pfam" id="PF01609">
    <property type="entry name" value="DDE_Tnp_1"/>
    <property type="match status" value="1"/>
</dbReference>
<dbReference type="NCBIfam" id="NF033580">
    <property type="entry name" value="transpos_IS5_3"/>
    <property type="match status" value="1"/>
</dbReference>
<dbReference type="PANTHER" id="PTHR30007">
    <property type="entry name" value="PHP DOMAIN PROTEIN"/>
    <property type="match status" value="1"/>
</dbReference>
<evidence type="ECO:0000259" key="1">
    <source>
        <dbReference type="Pfam" id="PF01609"/>
    </source>
</evidence>
<feature type="domain" description="Transposase IS4-like" evidence="1">
    <location>
        <begin position="86"/>
        <end position="246"/>
    </location>
</feature>
<dbReference type="Proteomes" id="UP001595583">
    <property type="component" value="Unassembled WGS sequence"/>
</dbReference>
<name>A0ABV7KEE6_9HYPH</name>